<organism evidence="1 2">
    <name type="scientific">Geodia barretti</name>
    <name type="common">Barrett's horny sponge</name>
    <dbReference type="NCBI Taxonomy" id="519541"/>
    <lineage>
        <taxon>Eukaryota</taxon>
        <taxon>Metazoa</taxon>
        <taxon>Porifera</taxon>
        <taxon>Demospongiae</taxon>
        <taxon>Heteroscleromorpha</taxon>
        <taxon>Tetractinellida</taxon>
        <taxon>Astrophorina</taxon>
        <taxon>Geodiidae</taxon>
        <taxon>Geodia</taxon>
    </lineage>
</organism>
<proteinExistence type="predicted"/>
<dbReference type="Proteomes" id="UP001174909">
    <property type="component" value="Unassembled WGS sequence"/>
</dbReference>
<dbReference type="EMBL" id="CASHTH010000737">
    <property type="protein sequence ID" value="CAI8006936.1"/>
    <property type="molecule type" value="Genomic_DNA"/>
</dbReference>
<evidence type="ECO:0000313" key="1">
    <source>
        <dbReference type="EMBL" id="CAI8006936.1"/>
    </source>
</evidence>
<dbReference type="InterPro" id="IPR007553">
    <property type="entry name" value="2-thiour_desulf"/>
</dbReference>
<dbReference type="PANTHER" id="PTHR30087">
    <property type="entry name" value="INNER MEMBRANE PROTEIN"/>
    <property type="match status" value="1"/>
</dbReference>
<comment type="caution">
    <text evidence="1">The sequence shown here is derived from an EMBL/GenBank/DDBJ whole genome shotgun (WGS) entry which is preliminary data.</text>
</comment>
<reference evidence="1" key="1">
    <citation type="submission" date="2023-03" db="EMBL/GenBank/DDBJ databases">
        <authorList>
            <person name="Steffen K."/>
            <person name="Cardenas P."/>
        </authorList>
    </citation>
    <scope>NUCLEOTIDE SEQUENCE</scope>
</reference>
<name>A0AA35RAR3_GEOBA</name>
<protein>
    <submittedName>
        <fullName evidence="1">Uncharacterized protein YbbK</fullName>
    </submittedName>
</protein>
<dbReference type="PANTHER" id="PTHR30087:SF1">
    <property type="entry name" value="HYPOTHETICAL CYTOSOLIC PROTEIN"/>
    <property type="match status" value="1"/>
</dbReference>
<evidence type="ECO:0000313" key="2">
    <source>
        <dbReference type="Proteomes" id="UP001174909"/>
    </source>
</evidence>
<gene>
    <name evidence="1" type="ORF">GBAR_LOCUS4979</name>
</gene>
<keyword evidence="2" id="KW-1185">Reference proteome</keyword>
<accession>A0AA35RAR3</accession>
<sequence length="145" mass="15106">MKVVISACLLGVRCRYDGGDSRNQTAIKQEKRRQLIPVCPEESGGLPTPRPPAEIVGGDGNDVLDGTAKVMTDDGTDVTEAFLKGAHHALEVAQSNGATHVILKARSPSCGCGDIYDGTFSGTLTSGDGVTTALLKRHGITVTTL</sequence>
<dbReference type="Pfam" id="PF04463">
    <property type="entry name" value="2-thiour_desulf"/>
    <property type="match status" value="1"/>
</dbReference>
<dbReference type="AlphaFoldDB" id="A0AA35RAR3"/>